<dbReference type="InterPro" id="IPR003593">
    <property type="entry name" value="AAA+_ATPase"/>
</dbReference>
<evidence type="ECO:0000313" key="5">
    <source>
        <dbReference type="EMBL" id="NER10614.1"/>
    </source>
</evidence>
<keyword evidence="6" id="KW-1185">Reference proteome</keyword>
<accession>A0A6P0UBM8</accession>
<name>A0A6P0UBM8_9FLAO</name>
<dbReference type="GO" id="GO:0042626">
    <property type="term" value="F:ATPase-coupled transmembrane transporter activity"/>
    <property type="evidence" value="ECO:0007669"/>
    <property type="project" value="TreeGrafter"/>
</dbReference>
<keyword evidence="3 5" id="KW-0067">ATP-binding</keyword>
<dbReference type="Proteomes" id="UP000468443">
    <property type="component" value="Unassembled WGS sequence"/>
</dbReference>
<gene>
    <name evidence="5" type="ORF">GWK09_08805</name>
</gene>
<dbReference type="GO" id="GO:0043190">
    <property type="term" value="C:ATP-binding cassette (ABC) transporter complex"/>
    <property type="evidence" value="ECO:0007669"/>
    <property type="project" value="TreeGrafter"/>
</dbReference>
<dbReference type="InterPro" id="IPR050095">
    <property type="entry name" value="ECF_ABC_transporter_ATP-bd"/>
</dbReference>
<dbReference type="PANTHER" id="PTHR43553">
    <property type="entry name" value="HEAVY METAL TRANSPORTER"/>
    <property type="match status" value="1"/>
</dbReference>
<dbReference type="InterPro" id="IPR003439">
    <property type="entry name" value="ABC_transporter-like_ATP-bd"/>
</dbReference>
<sequence>MPSGFEELEHKKGALFSTSEILRWMEEELRHDRKVLARETEQSLQSMSSGERKKALFRYLMEQQPEYLILDNAFDNLDRGSRDDLVGKITVLADSTSLIQILSRRSDLLPFIDKRARWEGGELMWLKHPEKEGPGNDPFPTALPPAPETRVNTDPFLIELRDVSVSFGDRKVLDRITWKIAPGDFWELRGPNGSGKTTLLSLITGDSPKAYGQEIYLFGNRKGSGESVWDIKQHIGYITPSLTDRFRGYHTLEQMLISGLVDSIGLYTIPTEKQKDLAGSWLELLGLTESKNTYFHDLSKGQQRLVMCARAMIKHPLLLILDEPTADLDDHAAELVVHLVNKMATESHTAVLFVSHREEPELKPRGILQLNPTEAGSEGIILR</sequence>
<dbReference type="InterPro" id="IPR027417">
    <property type="entry name" value="P-loop_NTPase"/>
</dbReference>
<dbReference type="GO" id="GO:0005524">
    <property type="term" value="F:ATP binding"/>
    <property type="evidence" value="ECO:0007669"/>
    <property type="project" value="UniProtKB-KW"/>
</dbReference>
<evidence type="ECO:0000256" key="1">
    <source>
        <dbReference type="ARBA" id="ARBA00022448"/>
    </source>
</evidence>
<dbReference type="GO" id="GO:0016887">
    <property type="term" value="F:ATP hydrolysis activity"/>
    <property type="evidence" value="ECO:0007669"/>
    <property type="project" value="InterPro"/>
</dbReference>
<dbReference type="PANTHER" id="PTHR43553:SF3">
    <property type="entry name" value="ABC TRANSPORTER ATP-BINDING PROTEIN MODF"/>
    <property type="match status" value="1"/>
</dbReference>
<dbReference type="Gene3D" id="3.40.50.300">
    <property type="entry name" value="P-loop containing nucleotide triphosphate hydrolases"/>
    <property type="match status" value="2"/>
</dbReference>
<keyword evidence="1" id="KW-0813">Transport</keyword>
<dbReference type="Pfam" id="PF00005">
    <property type="entry name" value="ABC_tran"/>
    <property type="match status" value="1"/>
</dbReference>
<evidence type="ECO:0000259" key="4">
    <source>
        <dbReference type="PROSITE" id="PS50893"/>
    </source>
</evidence>
<organism evidence="5 6">
    <name type="scientific">Muriicola jejuensis</name>
    <dbReference type="NCBI Taxonomy" id="504488"/>
    <lineage>
        <taxon>Bacteria</taxon>
        <taxon>Pseudomonadati</taxon>
        <taxon>Bacteroidota</taxon>
        <taxon>Flavobacteriia</taxon>
        <taxon>Flavobacteriales</taxon>
        <taxon>Flavobacteriaceae</taxon>
        <taxon>Muriicola</taxon>
    </lineage>
</organism>
<dbReference type="SMART" id="SM00382">
    <property type="entry name" value="AAA"/>
    <property type="match status" value="1"/>
</dbReference>
<keyword evidence="2" id="KW-0547">Nucleotide-binding</keyword>
<proteinExistence type="predicted"/>
<evidence type="ECO:0000313" key="6">
    <source>
        <dbReference type="Proteomes" id="UP000468443"/>
    </source>
</evidence>
<dbReference type="AlphaFoldDB" id="A0A6P0UBM8"/>
<evidence type="ECO:0000256" key="3">
    <source>
        <dbReference type="ARBA" id="ARBA00022840"/>
    </source>
</evidence>
<dbReference type="EMBL" id="JAABOP010000002">
    <property type="protein sequence ID" value="NER10614.1"/>
    <property type="molecule type" value="Genomic_DNA"/>
</dbReference>
<reference evidence="5 6" key="1">
    <citation type="submission" date="2020-01" db="EMBL/GenBank/DDBJ databases">
        <title>Muriicola jejuensis KCTC 22299.</title>
        <authorList>
            <person name="Wang G."/>
        </authorList>
    </citation>
    <scope>NUCLEOTIDE SEQUENCE [LARGE SCALE GENOMIC DNA]</scope>
    <source>
        <strain evidence="5 6">KCTC 22299</strain>
    </source>
</reference>
<comment type="caution">
    <text evidence="5">The sequence shown here is derived from an EMBL/GenBank/DDBJ whole genome shotgun (WGS) entry which is preliminary data.</text>
</comment>
<dbReference type="SUPFAM" id="SSF52540">
    <property type="entry name" value="P-loop containing nucleoside triphosphate hydrolases"/>
    <property type="match status" value="2"/>
</dbReference>
<dbReference type="PROSITE" id="PS50893">
    <property type="entry name" value="ABC_TRANSPORTER_2"/>
    <property type="match status" value="1"/>
</dbReference>
<feature type="domain" description="ABC transporter" evidence="4">
    <location>
        <begin position="158"/>
        <end position="380"/>
    </location>
</feature>
<protein>
    <submittedName>
        <fullName evidence="5">ATP-binding cassette domain-containing protein</fullName>
    </submittedName>
</protein>
<evidence type="ECO:0000256" key="2">
    <source>
        <dbReference type="ARBA" id="ARBA00022741"/>
    </source>
</evidence>